<dbReference type="PANTHER" id="PTHR21461:SF69">
    <property type="entry name" value="GLYCOSYLTRANSFERASE FAMILY 92 PROTEIN"/>
    <property type="match status" value="1"/>
</dbReference>
<feature type="region of interest" description="Disordered" evidence="4">
    <location>
        <begin position="1"/>
        <end position="36"/>
    </location>
</feature>
<dbReference type="Pfam" id="PF13704">
    <property type="entry name" value="Glyco_tranf_2_4"/>
    <property type="match status" value="1"/>
</dbReference>
<proteinExistence type="predicted"/>
<keyword evidence="5" id="KW-0808">Transferase</keyword>
<reference evidence="5 6" key="1">
    <citation type="submission" date="2019-06" db="EMBL/GenBank/DDBJ databases">
        <authorList>
            <person name="Li J."/>
        </authorList>
    </citation>
    <scope>NUCLEOTIDE SEQUENCE [LARGE SCALE GENOMIC DNA]</scope>
    <source>
        <strain evidence="5 6">CGMCC 1.8012</strain>
    </source>
</reference>
<dbReference type="GO" id="GO:0005737">
    <property type="term" value="C:cytoplasm"/>
    <property type="evidence" value="ECO:0007669"/>
    <property type="project" value="TreeGrafter"/>
</dbReference>
<dbReference type="GO" id="GO:0016020">
    <property type="term" value="C:membrane"/>
    <property type="evidence" value="ECO:0007669"/>
    <property type="project" value="UniProtKB-SubCell"/>
</dbReference>
<dbReference type="PANTHER" id="PTHR21461">
    <property type="entry name" value="GLYCOSYLTRANSFERASE FAMILY 92 PROTEIN"/>
    <property type="match status" value="1"/>
</dbReference>
<dbReference type="SUPFAM" id="SSF53448">
    <property type="entry name" value="Nucleotide-diphospho-sugar transferases"/>
    <property type="match status" value="1"/>
</dbReference>
<comment type="caution">
    <text evidence="5">The sequence shown here is derived from an EMBL/GenBank/DDBJ whole genome shotgun (WGS) entry which is preliminary data.</text>
</comment>
<name>A0A5C4R1V6_9RHOB</name>
<keyword evidence="3" id="KW-0472">Membrane</keyword>
<dbReference type="Proteomes" id="UP000304880">
    <property type="component" value="Unassembled WGS sequence"/>
</dbReference>
<organism evidence="5 6">
    <name type="scientific">Paracoccus haeundaensis</name>
    <dbReference type="NCBI Taxonomy" id="225362"/>
    <lineage>
        <taxon>Bacteria</taxon>
        <taxon>Pseudomonadati</taxon>
        <taxon>Pseudomonadota</taxon>
        <taxon>Alphaproteobacteria</taxon>
        <taxon>Rhodobacterales</taxon>
        <taxon>Paracoccaceae</taxon>
        <taxon>Paracoccus</taxon>
    </lineage>
</organism>
<keyword evidence="6" id="KW-1185">Reference proteome</keyword>
<evidence type="ECO:0000313" key="5">
    <source>
        <dbReference type="EMBL" id="TNH37899.1"/>
    </source>
</evidence>
<dbReference type="AlphaFoldDB" id="A0A5C4R1V6"/>
<sequence length="774" mass="85831">MPCRAAGGHAMGQAGRAPTTTGWHIPLRKPRRSDMDGVTTQETRAAMNSLSPDLSFRWKSNATRTIVTTVKNEGPFLLEWLCYHRLIGFNRFVIYSNDCTDGTHQMLQLLDQAGIVIHFDNSDLIAGLPDDPQRRAYARAMALPEVTGSDWIAVLDGDEFFHVNTGDGTLDALFAALPDRTDAVAAQWRIFGNGGVIPFRDELQIRQFTMASPTDIPFTHSQFAIKTIFRPLPVQHLGVHRPVFKNFYGLPAHPLLIVNGSGEDVTRDLLRQRWTTSPKMAGYDLCHVNHYMIRASEVFLMKRWRGTANSADADRINFDYYDQHNLNVVEETGITAWADRVAQTRAELVGLMPALGALHAEAVGRFRRQIDVLSAQLLAEAPDQHARLFDPAVLQAETERRQAELAARRARQASIAAAPPPPPPAKLPARPVIASAILLAPLPDGPPVPTMPLLSMTPWATIPETPEPAAPADPPAPEVPPQWLVDLRRSPYRRGFYHSEEEFAALHVERERAHLFVSFDNLSQVGQDQIDREAWGYEFARKSGWSQLGIFAFRANWFRNPTLFAYLRQLRDNGLFARYQTVTFAGTSMGAYAACAFSSVAPGAQVIAFSPQSTLSPALVPWEARFPSGRAADWSGDFADAAAQTASARTVFLVYDPTEPADAAHADRFTGDNIVRLRTPRAGHKTALRLRQTDMLSTVVRGLATRTMDAAAFHALYRQSRLQPWYLDTLGQRLQARGRTAWLRRLSDIAARNGRPGMAKALETRAAAPVPHPS</sequence>
<keyword evidence="2" id="KW-0812">Transmembrane</keyword>
<accession>A0A5C4R1V6</accession>
<evidence type="ECO:0000256" key="1">
    <source>
        <dbReference type="ARBA" id="ARBA00004167"/>
    </source>
</evidence>
<comment type="subcellular location">
    <subcellularLocation>
        <location evidence="1">Membrane</location>
        <topology evidence="1">Single-pass membrane protein</topology>
    </subcellularLocation>
</comment>
<protein>
    <submittedName>
        <fullName evidence="5">Glycosyltransferase family 2 protein</fullName>
    </submittedName>
</protein>
<dbReference type="EMBL" id="VDDC01000044">
    <property type="protein sequence ID" value="TNH37899.1"/>
    <property type="molecule type" value="Genomic_DNA"/>
</dbReference>
<evidence type="ECO:0000256" key="4">
    <source>
        <dbReference type="SAM" id="MobiDB-lite"/>
    </source>
</evidence>
<evidence type="ECO:0000256" key="2">
    <source>
        <dbReference type="ARBA" id="ARBA00022692"/>
    </source>
</evidence>
<keyword evidence="3" id="KW-1133">Transmembrane helix</keyword>
<dbReference type="InterPro" id="IPR029044">
    <property type="entry name" value="Nucleotide-diphossugar_trans"/>
</dbReference>
<dbReference type="GO" id="GO:0016757">
    <property type="term" value="F:glycosyltransferase activity"/>
    <property type="evidence" value="ECO:0007669"/>
    <property type="project" value="TreeGrafter"/>
</dbReference>
<dbReference type="CDD" id="cd00761">
    <property type="entry name" value="Glyco_tranf_GTA_type"/>
    <property type="match status" value="1"/>
</dbReference>
<evidence type="ECO:0000313" key="6">
    <source>
        <dbReference type="Proteomes" id="UP000304880"/>
    </source>
</evidence>
<gene>
    <name evidence="5" type="ORF">FHD67_17710</name>
</gene>
<evidence type="ECO:0000256" key="3">
    <source>
        <dbReference type="ARBA" id="ARBA00022989"/>
    </source>
</evidence>